<feature type="non-terminal residue" evidence="1">
    <location>
        <position position="1"/>
    </location>
</feature>
<dbReference type="Proteomes" id="UP000007322">
    <property type="component" value="Chromosome 4"/>
</dbReference>
<sequence length="355" mass="39106">AATAAVVVIPGGAEPKPYTGPAAVASEDDYFRGSAPYEFFNNSAELLLMSLSPTAANLSAATGLQPSADSFVRGAIEAWGEHLHLVVRPDEVWLTILVQVNFCMISHAEEVCSLFVDREGREEIYIKDLTWYDVLLRFKDEIQKRVKKDWLLDWIVPDYSTATESDVMTANVLMMGLTQAYFKYVGKQVCGIPSVTLLGERADWDKLLAQLDRRPPLRPSNARDLPSVLRLDYVDYPVLDLSFAPVGYARVPFIVKDFGGRDKFPAYVAAGALGKQITQGAPPGYEEALTRLGDPAEAAAEHATLRPLSGWMLYGAVEHNVTQPALVLEDGEMTDILFNAKRYKTEETCGVLGEP</sequence>
<dbReference type="InParanoid" id="G2QFY7"/>
<dbReference type="OrthoDB" id="9978173at2759"/>
<dbReference type="HOGENOM" id="CLU_037155_3_0_1"/>
<feature type="non-terminal residue" evidence="1">
    <location>
        <position position="355"/>
    </location>
</feature>
<gene>
    <name evidence="1" type="ORF">MYCTH_2020046</name>
</gene>
<dbReference type="RefSeq" id="XP_003664545.1">
    <property type="nucleotide sequence ID" value="XM_003664497.2"/>
</dbReference>
<accession>G2QFY7</accession>
<dbReference type="EMBL" id="CP003005">
    <property type="protein sequence ID" value="AEO59300.1"/>
    <property type="molecule type" value="Genomic_DNA"/>
</dbReference>
<dbReference type="eggNOG" id="ENOG502RPX4">
    <property type="taxonomic scope" value="Eukaryota"/>
</dbReference>
<evidence type="ECO:0000313" key="2">
    <source>
        <dbReference type="Proteomes" id="UP000007322"/>
    </source>
</evidence>
<evidence type="ECO:0000313" key="1">
    <source>
        <dbReference type="EMBL" id="AEO59300.1"/>
    </source>
</evidence>
<reference evidence="1 2" key="1">
    <citation type="journal article" date="2011" name="Nat. Biotechnol.">
        <title>Comparative genomic analysis of the thermophilic biomass-degrading fungi Myceliophthora thermophila and Thielavia terrestris.</title>
        <authorList>
            <person name="Berka R.M."/>
            <person name="Grigoriev I.V."/>
            <person name="Otillar R."/>
            <person name="Salamov A."/>
            <person name="Grimwood J."/>
            <person name="Reid I."/>
            <person name="Ishmael N."/>
            <person name="John T."/>
            <person name="Darmond C."/>
            <person name="Moisan M.-C."/>
            <person name="Henrissat B."/>
            <person name="Coutinho P.M."/>
            <person name="Lombard V."/>
            <person name="Natvig D.O."/>
            <person name="Lindquist E."/>
            <person name="Schmutz J."/>
            <person name="Lucas S."/>
            <person name="Harris P."/>
            <person name="Powlowski J."/>
            <person name="Bellemare A."/>
            <person name="Taylor D."/>
            <person name="Butler G."/>
            <person name="de Vries R.P."/>
            <person name="Allijn I.E."/>
            <person name="van den Brink J."/>
            <person name="Ushinsky S."/>
            <person name="Storms R."/>
            <person name="Powell A.J."/>
            <person name="Paulsen I.T."/>
            <person name="Elbourne L.D.H."/>
            <person name="Baker S.E."/>
            <person name="Magnuson J."/>
            <person name="LaBoissiere S."/>
            <person name="Clutterbuck A.J."/>
            <person name="Martinez D."/>
            <person name="Wogulis M."/>
            <person name="de Leon A.L."/>
            <person name="Rey M.W."/>
            <person name="Tsang A."/>
        </authorList>
    </citation>
    <scope>NUCLEOTIDE SEQUENCE [LARGE SCALE GENOMIC DNA]</scope>
    <source>
        <strain evidence="2">ATCC 42464 / BCRC 31852 / DSM 1799</strain>
    </source>
</reference>
<protein>
    <submittedName>
        <fullName evidence="1">Uncharacterized protein</fullName>
    </submittedName>
</protein>
<dbReference type="PANTHER" id="PTHR31252">
    <property type="entry name" value="DUF4419 DOMAIN-CONTAINING PROTEIN"/>
    <property type="match status" value="1"/>
</dbReference>
<keyword evidence="2" id="KW-1185">Reference proteome</keyword>
<name>G2QFY7_THET4</name>
<dbReference type="InterPro" id="IPR025533">
    <property type="entry name" value="DUF4419"/>
</dbReference>
<dbReference type="VEuPathDB" id="FungiDB:MYCTH_2020046"/>
<dbReference type="GeneID" id="11514566"/>
<dbReference type="Pfam" id="PF14388">
    <property type="entry name" value="DUF4419"/>
    <property type="match status" value="1"/>
</dbReference>
<proteinExistence type="predicted"/>
<dbReference type="KEGG" id="mtm:MYCTH_2020046"/>
<dbReference type="OMA" id="ESAPYEF"/>
<organism evidence="1 2">
    <name type="scientific">Thermothelomyces thermophilus (strain ATCC 42464 / BCRC 31852 / DSM 1799)</name>
    <name type="common">Sporotrichum thermophile</name>
    <dbReference type="NCBI Taxonomy" id="573729"/>
    <lineage>
        <taxon>Eukaryota</taxon>
        <taxon>Fungi</taxon>
        <taxon>Dikarya</taxon>
        <taxon>Ascomycota</taxon>
        <taxon>Pezizomycotina</taxon>
        <taxon>Sordariomycetes</taxon>
        <taxon>Sordariomycetidae</taxon>
        <taxon>Sordariales</taxon>
        <taxon>Chaetomiaceae</taxon>
        <taxon>Thermothelomyces</taxon>
    </lineage>
</organism>
<dbReference type="PANTHER" id="PTHR31252:SF11">
    <property type="entry name" value="DUF4419 DOMAIN-CONTAINING PROTEIN"/>
    <property type="match status" value="1"/>
</dbReference>
<dbReference type="AlphaFoldDB" id="G2QFY7"/>